<keyword evidence="1" id="KW-0732">Signal</keyword>
<name>A0A0A9HIW9_ARUDO</name>
<evidence type="ECO:0000256" key="1">
    <source>
        <dbReference type="SAM" id="SignalP"/>
    </source>
</evidence>
<protein>
    <submittedName>
        <fullName evidence="2">Uncharacterized protein</fullName>
    </submittedName>
</protein>
<feature type="chain" id="PRO_5002065540" evidence="1">
    <location>
        <begin position="23"/>
        <end position="53"/>
    </location>
</feature>
<dbReference type="EMBL" id="GBRH01161219">
    <property type="protein sequence ID" value="JAE36677.1"/>
    <property type="molecule type" value="Transcribed_RNA"/>
</dbReference>
<sequence length="53" mass="6054">MLAFAPHGASFLVLWCYWCTHALILDNPPWSSISLESGDHLALTLVRSWHIEF</sequence>
<reference evidence="2" key="2">
    <citation type="journal article" date="2015" name="Data Brief">
        <title>Shoot transcriptome of the giant reed, Arundo donax.</title>
        <authorList>
            <person name="Barrero R.A."/>
            <person name="Guerrero F.D."/>
            <person name="Moolhuijzen P."/>
            <person name="Goolsby J.A."/>
            <person name="Tidwell J."/>
            <person name="Bellgard S.E."/>
            <person name="Bellgard M.I."/>
        </authorList>
    </citation>
    <scope>NUCLEOTIDE SEQUENCE</scope>
    <source>
        <tissue evidence="2">Shoot tissue taken approximately 20 cm above the soil surface</tissue>
    </source>
</reference>
<reference evidence="2" key="1">
    <citation type="submission" date="2014-09" db="EMBL/GenBank/DDBJ databases">
        <authorList>
            <person name="Magalhaes I.L.F."/>
            <person name="Oliveira U."/>
            <person name="Santos F.R."/>
            <person name="Vidigal T.H.D.A."/>
            <person name="Brescovit A.D."/>
            <person name="Santos A.J."/>
        </authorList>
    </citation>
    <scope>NUCLEOTIDE SEQUENCE</scope>
    <source>
        <tissue evidence="2">Shoot tissue taken approximately 20 cm above the soil surface</tissue>
    </source>
</reference>
<accession>A0A0A9HIW9</accession>
<dbReference type="AlphaFoldDB" id="A0A0A9HIW9"/>
<feature type="signal peptide" evidence="1">
    <location>
        <begin position="1"/>
        <end position="22"/>
    </location>
</feature>
<organism evidence="2">
    <name type="scientific">Arundo donax</name>
    <name type="common">Giant reed</name>
    <name type="synonym">Donax arundinaceus</name>
    <dbReference type="NCBI Taxonomy" id="35708"/>
    <lineage>
        <taxon>Eukaryota</taxon>
        <taxon>Viridiplantae</taxon>
        <taxon>Streptophyta</taxon>
        <taxon>Embryophyta</taxon>
        <taxon>Tracheophyta</taxon>
        <taxon>Spermatophyta</taxon>
        <taxon>Magnoliopsida</taxon>
        <taxon>Liliopsida</taxon>
        <taxon>Poales</taxon>
        <taxon>Poaceae</taxon>
        <taxon>PACMAD clade</taxon>
        <taxon>Arundinoideae</taxon>
        <taxon>Arundineae</taxon>
        <taxon>Arundo</taxon>
    </lineage>
</organism>
<proteinExistence type="predicted"/>
<evidence type="ECO:0000313" key="2">
    <source>
        <dbReference type="EMBL" id="JAE36677.1"/>
    </source>
</evidence>